<gene>
    <name evidence="4" type="ORF">I6N98_17500</name>
</gene>
<evidence type="ECO:0000256" key="1">
    <source>
        <dbReference type="ARBA" id="ARBA00001946"/>
    </source>
</evidence>
<keyword evidence="2" id="KW-1133">Transmembrane helix</keyword>
<keyword evidence="5" id="KW-1185">Reference proteome</keyword>
<feature type="transmembrane region" description="Helical" evidence="2">
    <location>
        <begin position="29"/>
        <end position="52"/>
    </location>
</feature>
<dbReference type="KEGG" id="snan:I6N98_17500"/>
<evidence type="ECO:0000313" key="5">
    <source>
        <dbReference type="Proteomes" id="UP000596063"/>
    </source>
</evidence>
<keyword evidence="2" id="KW-0472">Membrane</keyword>
<dbReference type="Pfam" id="PF00990">
    <property type="entry name" value="GGDEF"/>
    <property type="match status" value="1"/>
</dbReference>
<sequence length="368" mass="41383">MLHLLTRLRNPRSIAQHRATDPEAVRRRFVPLIIMGVVFLSGLLMITTVFFVPLQPAGQAMVRNYGVMVSLGSMVAGFIFYALDRRILALNVFMAAMVLGLVDIIMDTSGIEAPGVILLLVMPVLATVSVGVIAGWLWTLVIALLLSGFYFADELGLRVDNIMQSANRAIGIYITALVSLIMTMSTVAYYEVNRRRQNRRVREEHELAVFHARHDPLTNLYNRRYLTMMMERQIVQRPEVPFAVLYVDLDKFKPINDQFGHHVGDALLVEIADRLQESFREQDSCCRIGGDEFCVLLHMAPSDPIEPLVERIADEIARPIHIEGREHIASASIGYAIYPEDGATCDALLVAADRRMYRAKQASRVSSR</sequence>
<evidence type="ECO:0000259" key="3">
    <source>
        <dbReference type="PROSITE" id="PS50887"/>
    </source>
</evidence>
<name>A0A7T4R0K2_9GAMM</name>
<keyword evidence="2" id="KW-0812">Transmembrane</keyword>
<organism evidence="4 5">
    <name type="scientific">Spongiibacter nanhainus</name>
    <dbReference type="NCBI Taxonomy" id="2794344"/>
    <lineage>
        <taxon>Bacteria</taxon>
        <taxon>Pseudomonadati</taxon>
        <taxon>Pseudomonadota</taxon>
        <taxon>Gammaproteobacteria</taxon>
        <taxon>Cellvibrionales</taxon>
        <taxon>Spongiibacteraceae</taxon>
        <taxon>Spongiibacter</taxon>
    </lineage>
</organism>
<dbReference type="Gene3D" id="3.30.70.270">
    <property type="match status" value="1"/>
</dbReference>
<evidence type="ECO:0000313" key="4">
    <source>
        <dbReference type="EMBL" id="QQD18109.1"/>
    </source>
</evidence>
<reference evidence="4 5" key="1">
    <citation type="submission" date="2020-12" db="EMBL/GenBank/DDBJ databases">
        <authorList>
            <person name="Shan Y."/>
        </authorList>
    </citation>
    <scope>NUCLEOTIDE SEQUENCE [LARGE SCALE GENOMIC DNA]</scope>
    <source>
        <strain evidence="5">csc3.9</strain>
    </source>
</reference>
<feature type="domain" description="GGDEF" evidence="3">
    <location>
        <begin position="240"/>
        <end position="368"/>
    </location>
</feature>
<dbReference type="InterPro" id="IPR052163">
    <property type="entry name" value="DGC-Regulatory_Protein"/>
</dbReference>
<comment type="cofactor">
    <cofactor evidence="1">
        <name>Mg(2+)</name>
        <dbReference type="ChEBI" id="CHEBI:18420"/>
    </cofactor>
</comment>
<proteinExistence type="predicted"/>
<dbReference type="PANTHER" id="PTHR46663:SF2">
    <property type="entry name" value="GGDEF DOMAIN-CONTAINING PROTEIN"/>
    <property type="match status" value="1"/>
</dbReference>
<feature type="transmembrane region" description="Helical" evidence="2">
    <location>
        <begin position="64"/>
        <end position="81"/>
    </location>
</feature>
<dbReference type="FunFam" id="3.30.70.270:FF:000001">
    <property type="entry name" value="Diguanylate cyclase domain protein"/>
    <property type="match status" value="1"/>
</dbReference>
<dbReference type="Proteomes" id="UP000596063">
    <property type="component" value="Chromosome"/>
</dbReference>
<dbReference type="GO" id="GO:0003824">
    <property type="term" value="F:catalytic activity"/>
    <property type="evidence" value="ECO:0007669"/>
    <property type="project" value="UniProtKB-ARBA"/>
</dbReference>
<dbReference type="EMBL" id="CP066167">
    <property type="protein sequence ID" value="QQD18109.1"/>
    <property type="molecule type" value="Genomic_DNA"/>
</dbReference>
<dbReference type="InterPro" id="IPR043128">
    <property type="entry name" value="Rev_trsase/Diguanyl_cyclase"/>
</dbReference>
<dbReference type="AlphaFoldDB" id="A0A7T4R0K2"/>
<dbReference type="SUPFAM" id="SSF55073">
    <property type="entry name" value="Nucleotide cyclase"/>
    <property type="match status" value="1"/>
</dbReference>
<dbReference type="InterPro" id="IPR000160">
    <property type="entry name" value="GGDEF_dom"/>
</dbReference>
<dbReference type="NCBIfam" id="TIGR00254">
    <property type="entry name" value="GGDEF"/>
    <property type="match status" value="1"/>
</dbReference>
<feature type="transmembrane region" description="Helical" evidence="2">
    <location>
        <begin position="170"/>
        <end position="190"/>
    </location>
</feature>
<evidence type="ECO:0000256" key="2">
    <source>
        <dbReference type="SAM" id="Phobius"/>
    </source>
</evidence>
<dbReference type="PANTHER" id="PTHR46663">
    <property type="entry name" value="DIGUANYLATE CYCLASE DGCT-RELATED"/>
    <property type="match status" value="1"/>
</dbReference>
<protein>
    <submittedName>
        <fullName evidence="4">GGDEF domain-containing protein</fullName>
    </submittedName>
</protein>
<dbReference type="CDD" id="cd01949">
    <property type="entry name" value="GGDEF"/>
    <property type="match status" value="1"/>
</dbReference>
<dbReference type="SMART" id="SM00267">
    <property type="entry name" value="GGDEF"/>
    <property type="match status" value="1"/>
</dbReference>
<feature type="transmembrane region" description="Helical" evidence="2">
    <location>
        <begin position="117"/>
        <end position="150"/>
    </location>
</feature>
<dbReference type="InterPro" id="IPR029787">
    <property type="entry name" value="Nucleotide_cyclase"/>
</dbReference>
<feature type="transmembrane region" description="Helical" evidence="2">
    <location>
        <begin position="87"/>
        <end position="105"/>
    </location>
</feature>
<dbReference type="RefSeq" id="WP_198569607.1">
    <property type="nucleotide sequence ID" value="NZ_CP066167.1"/>
</dbReference>
<accession>A0A7T4R0K2</accession>
<dbReference type="PROSITE" id="PS50887">
    <property type="entry name" value="GGDEF"/>
    <property type="match status" value="1"/>
</dbReference>